<keyword evidence="1" id="KW-0732">Signal</keyword>
<dbReference type="RefSeq" id="WP_148947390.1">
    <property type="nucleotide sequence ID" value="NZ_VTEH01000011.1"/>
</dbReference>
<feature type="domain" description="DUF4367" evidence="2">
    <location>
        <begin position="68"/>
        <end position="150"/>
    </location>
</feature>
<sequence length="161" mass="17980">MKRILVFITVLFLAACRTSGASSGLEDFDHSSLKEELKEEAFQPQLPTETPFEVTDTQVTHPPNQDTVLMIDFMSYRDDHKIKNSMSLMAVNAKSADDAILKFGEVTIGDITGQYVVNNAGAMILKWNKDGIAYNLTFYSGEISEEDVTKEELIQTAESFE</sequence>
<accession>A0A5D4KB50</accession>
<organism evidence="3 4">
    <name type="scientific">Rossellomorea vietnamensis</name>
    <dbReference type="NCBI Taxonomy" id="218284"/>
    <lineage>
        <taxon>Bacteria</taxon>
        <taxon>Bacillati</taxon>
        <taxon>Bacillota</taxon>
        <taxon>Bacilli</taxon>
        <taxon>Bacillales</taxon>
        <taxon>Bacillaceae</taxon>
        <taxon>Rossellomorea</taxon>
    </lineage>
</organism>
<dbReference type="Proteomes" id="UP000323317">
    <property type="component" value="Unassembled WGS sequence"/>
</dbReference>
<proteinExistence type="predicted"/>
<dbReference type="PROSITE" id="PS51257">
    <property type="entry name" value="PROKAR_LIPOPROTEIN"/>
    <property type="match status" value="1"/>
</dbReference>
<evidence type="ECO:0000256" key="1">
    <source>
        <dbReference type="SAM" id="SignalP"/>
    </source>
</evidence>
<dbReference type="AlphaFoldDB" id="A0A5D4KB50"/>
<evidence type="ECO:0000313" key="3">
    <source>
        <dbReference type="EMBL" id="TYR74561.1"/>
    </source>
</evidence>
<comment type="caution">
    <text evidence="3">The sequence shown here is derived from an EMBL/GenBank/DDBJ whole genome shotgun (WGS) entry which is preliminary data.</text>
</comment>
<dbReference type="InterPro" id="IPR025377">
    <property type="entry name" value="DUF4367"/>
</dbReference>
<name>A0A5D4KB50_9BACI</name>
<reference evidence="3 4" key="1">
    <citation type="submission" date="2019-08" db="EMBL/GenBank/DDBJ databases">
        <title>Bacillus genomes from the desert of Cuatro Cienegas, Coahuila.</title>
        <authorList>
            <person name="Olmedo-Alvarez G."/>
        </authorList>
    </citation>
    <scope>NUCLEOTIDE SEQUENCE [LARGE SCALE GENOMIC DNA]</scope>
    <source>
        <strain evidence="3 4">CH40_1T</strain>
    </source>
</reference>
<dbReference type="EMBL" id="VTEH01000011">
    <property type="protein sequence ID" value="TYR74561.1"/>
    <property type="molecule type" value="Genomic_DNA"/>
</dbReference>
<evidence type="ECO:0000313" key="4">
    <source>
        <dbReference type="Proteomes" id="UP000323317"/>
    </source>
</evidence>
<protein>
    <submittedName>
        <fullName evidence="3">DUF4367 domain-containing protein</fullName>
    </submittedName>
</protein>
<gene>
    <name evidence="3" type="ORF">FZC79_13875</name>
</gene>
<evidence type="ECO:0000259" key="2">
    <source>
        <dbReference type="Pfam" id="PF14285"/>
    </source>
</evidence>
<feature type="chain" id="PRO_5022944549" evidence="1">
    <location>
        <begin position="22"/>
        <end position="161"/>
    </location>
</feature>
<feature type="signal peptide" evidence="1">
    <location>
        <begin position="1"/>
        <end position="21"/>
    </location>
</feature>
<dbReference type="Pfam" id="PF14285">
    <property type="entry name" value="DUF4367"/>
    <property type="match status" value="1"/>
</dbReference>